<evidence type="ECO:0000259" key="5">
    <source>
        <dbReference type="PROSITE" id="PS50887"/>
    </source>
</evidence>
<dbReference type="SMART" id="SM00267">
    <property type="entry name" value="GGDEF"/>
    <property type="match status" value="1"/>
</dbReference>
<dbReference type="InterPro" id="IPR043128">
    <property type="entry name" value="Rev_trsase/Diguanyl_cyclase"/>
</dbReference>
<evidence type="ECO:0000313" key="6">
    <source>
        <dbReference type="EMBL" id="GAA3955222.1"/>
    </source>
</evidence>
<dbReference type="SUPFAM" id="SSF55073">
    <property type="entry name" value="Nucleotide cyclase"/>
    <property type="match status" value="1"/>
</dbReference>
<gene>
    <name evidence="6" type="ORF">GCM10022278_12250</name>
</gene>
<dbReference type="InterPro" id="IPR029787">
    <property type="entry name" value="Nucleotide_cyclase"/>
</dbReference>
<feature type="transmembrane region" description="Helical" evidence="4">
    <location>
        <begin position="186"/>
        <end position="211"/>
    </location>
</feature>
<dbReference type="RefSeq" id="WP_344804362.1">
    <property type="nucleotide sequence ID" value="NZ_BAABBO010000007.1"/>
</dbReference>
<dbReference type="NCBIfam" id="TIGR00254">
    <property type="entry name" value="GGDEF"/>
    <property type="match status" value="1"/>
</dbReference>
<comment type="catalytic activity">
    <reaction evidence="2">
        <text>2 GTP = 3',3'-c-di-GMP + 2 diphosphate</text>
        <dbReference type="Rhea" id="RHEA:24898"/>
        <dbReference type="ChEBI" id="CHEBI:33019"/>
        <dbReference type="ChEBI" id="CHEBI:37565"/>
        <dbReference type="ChEBI" id="CHEBI:58805"/>
        <dbReference type="EC" id="2.7.7.65"/>
    </reaction>
</comment>
<sequence>MLAPRLSLGSQLHYLEDPEGSLTPLDIIQNGAALKWERGNEKVLNFGLTESAYWFSASLSNPTSESVHKLVQLAYGLLDHVNFYLVYKGEIVDSLSTGDQYPIESREVYHRHSLFPIDVPATSEVQLLIRAQTSGALQVPLDLWDVYAFFEHEQIMLLIHLVFVGVVLALAIYNFFLFLAVRDWSYLWYVLSLLCISSVTLILQGLAFQFIWPNWPQLNNGSIVLATTTALVFSNIFAYTFLRLDRYGAVIKWTIRSVVVIGIALSLLTFVMPDGSLVMVASLLSVVAALFLFGTGVYVWRAGDVLARFYTVAWFILLGGSVLVPLSKIGFLPRHLLIEHAQQFGIVAEGLLLSFALAYRVNMERKKRYLAQAEVLQVQRKANDELEQRVRERTSELELANQKLMEVSSVDGLTQVKNRHFFEQTLTQEWSKSTRAAGEMSLLMIDGDYFKRVNDTYGHLCGDACLQHLAQIYEQSVTRAGDCVARYGGEEFAILLCHTTLDGAMLIGERVRCAVAETPFVWEGHTVSLTVSIGVASCIPERFEEARSLIKRADEALYAAKHAGRNRVVAYGSGGDNA</sequence>
<keyword evidence="3" id="KW-0175">Coiled coil</keyword>
<feature type="domain" description="GGDEF" evidence="5">
    <location>
        <begin position="438"/>
        <end position="573"/>
    </location>
</feature>
<dbReference type="InterPro" id="IPR000160">
    <property type="entry name" value="GGDEF_dom"/>
</dbReference>
<dbReference type="Pfam" id="PF00990">
    <property type="entry name" value="GGDEF"/>
    <property type="match status" value="1"/>
</dbReference>
<comment type="caution">
    <text evidence="6">The sequence shown here is derived from an EMBL/GenBank/DDBJ whole genome shotgun (WGS) entry which is preliminary data.</text>
</comment>
<dbReference type="InterPro" id="IPR011623">
    <property type="entry name" value="7TMR_DISM_rcpt_extracell_dom1"/>
</dbReference>
<dbReference type="EMBL" id="BAABBO010000007">
    <property type="protein sequence ID" value="GAA3955222.1"/>
    <property type="molecule type" value="Genomic_DNA"/>
</dbReference>
<dbReference type="CDD" id="cd01949">
    <property type="entry name" value="GGDEF"/>
    <property type="match status" value="1"/>
</dbReference>
<dbReference type="EC" id="2.7.7.65" evidence="1"/>
<protein>
    <recommendedName>
        <fullName evidence="1">diguanylate cyclase</fullName>
        <ecNumber evidence="1">2.7.7.65</ecNumber>
    </recommendedName>
</protein>
<keyword evidence="4" id="KW-0812">Transmembrane</keyword>
<name>A0ABP7NVW5_9GAMM</name>
<feature type="transmembrane region" description="Helical" evidence="4">
    <location>
        <begin position="312"/>
        <end position="331"/>
    </location>
</feature>
<feature type="coiled-coil region" evidence="3">
    <location>
        <begin position="376"/>
        <end position="403"/>
    </location>
</feature>
<keyword evidence="4" id="KW-0472">Membrane</keyword>
<dbReference type="Gene3D" id="3.30.70.270">
    <property type="match status" value="1"/>
</dbReference>
<feature type="transmembrane region" description="Helical" evidence="4">
    <location>
        <begin position="155"/>
        <end position="179"/>
    </location>
</feature>
<dbReference type="PANTHER" id="PTHR45138">
    <property type="entry name" value="REGULATORY COMPONENTS OF SENSORY TRANSDUCTION SYSTEM"/>
    <property type="match status" value="1"/>
</dbReference>
<keyword evidence="4" id="KW-1133">Transmembrane helix</keyword>
<dbReference type="InterPro" id="IPR050469">
    <property type="entry name" value="Diguanylate_Cyclase"/>
</dbReference>
<dbReference type="Pfam" id="PF07696">
    <property type="entry name" value="7TMR-DISMED2"/>
    <property type="match status" value="1"/>
</dbReference>
<evidence type="ECO:0000256" key="3">
    <source>
        <dbReference type="SAM" id="Coils"/>
    </source>
</evidence>
<dbReference type="PANTHER" id="PTHR45138:SF9">
    <property type="entry name" value="DIGUANYLATE CYCLASE DGCM-RELATED"/>
    <property type="match status" value="1"/>
</dbReference>
<accession>A0ABP7NVW5</accession>
<dbReference type="Proteomes" id="UP001501337">
    <property type="component" value="Unassembled WGS sequence"/>
</dbReference>
<evidence type="ECO:0000256" key="2">
    <source>
        <dbReference type="ARBA" id="ARBA00034247"/>
    </source>
</evidence>
<evidence type="ECO:0000256" key="4">
    <source>
        <dbReference type="SAM" id="Phobius"/>
    </source>
</evidence>
<feature type="transmembrane region" description="Helical" evidence="4">
    <location>
        <begin position="278"/>
        <end position="300"/>
    </location>
</feature>
<dbReference type="InterPro" id="IPR011622">
    <property type="entry name" value="7TMR_DISM_rcpt_extracell_dom2"/>
</dbReference>
<evidence type="ECO:0000256" key="1">
    <source>
        <dbReference type="ARBA" id="ARBA00012528"/>
    </source>
</evidence>
<dbReference type="Pfam" id="PF07695">
    <property type="entry name" value="7TMR-DISM_7TM"/>
    <property type="match status" value="1"/>
</dbReference>
<feature type="transmembrane region" description="Helical" evidence="4">
    <location>
        <begin position="223"/>
        <end position="242"/>
    </location>
</feature>
<dbReference type="PROSITE" id="PS50887">
    <property type="entry name" value="GGDEF"/>
    <property type="match status" value="1"/>
</dbReference>
<reference evidence="7" key="1">
    <citation type="journal article" date="2019" name="Int. J. Syst. Evol. Microbiol.">
        <title>The Global Catalogue of Microorganisms (GCM) 10K type strain sequencing project: providing services to taxonomists for standard genome sequencing and annotation.</title>
        <authorList>
            <consortium name="The Broad Institute Genomics Platform"/>
            <consortium name="The Broad Institute Genome Sequencing Center for Infectious Disease"/>
            <person name="Wu L."/>
            <person name="Ma J."/>
        </authorList>
    </citation>
    <scope>NUCLEOTIDE SEQUENCE [LARGE SCALE GENOMIC DNA]</scope>
    <source>
        <strain evidence="7">JCM 17555</strain>
    </source>
</reference>
<proteinExistence type="predicted"/>
<feature type="transmembrane region" description="Helical" evidence="4">
    <location>
        <begin position="343"/>
        <end position="361"/>
    </location>
</feature>
<feature type="transmembrane region" description="Helical" evidence="4">
    <location>
        <begin position="254"/>
        <end position="272"/>
    </location>
</feature>
<dbReference type="Gene3D" id="2.60.40.2380">
    <property type="match status" value="1"/>
</dbReference>
<keyword evidence="7" id="KW-1185">Reference proteome</keyword>
<evidence type="ECO:0000313" key="7">
    <source>
        <dbReference type="Proteomes" id="UP001501337"/>
    </source>
</evidence>
<organism evidence="6 7">
    <name type="scientific">Allohahella marinimesophila</name>
    <dbReference type="NCBI Taxonomy" id="1054972"/>
    <lineage>
        <taxon>Bacteria</taxon>
        <taxon>Pseudomonadati</taxon>
        <taxon>Pseudomonadota</taxon>
        <taxon>Gammaproteobacteria</taxon>
        <taxon>Oceanospirillales</taxon>
        <taxon>Hahellaceae</taxon>
        <taxon>Allohahella</taxon>
    </lineage>
</organism>